<feature type="domain" description="CCHC-type" evidence="6">
    <location>
        <begin position="1294"/>
        <end position="1309"/>
    </location>
</feature>
<evidence type="ECO:0000256" key="5">
    <source>
        <dbReference type="SAM" id="MobiDB-lite"/>
    </source>
</evidence>
<dbReference type="Pfam" id="PF00665">
    <property type="entry name" value="rve"/>
    <property type="match status" value="1"/>
</dbReference>
<keyword evidence="2" id="KW-0378">Hydrolase</keyword>
<name>A0A6L2NSS9_TANCI</name>
<dbReference type="InterPro" id="IPR036397">
    <property type="entry name" value="RNaseH_sf"/>
</dbReference>
<keyword evidence="1" id="KW-0479">Metal-binding</keyword>
<feature type="region of interest" description="Disordered" evidence="5">
    <location>
        <begin position="1183"/>
        <end position="1255"/>
    </location>
</feature>
<dbReference type="GO" id="GO:0015074">
    <property type="term" value="P:DNA integration"/>
    <property type="evidence" value="ECO:0007669"/>
    <property type="project" value="InterPro"/>
</dbReference>
<feature type="region of interest" description="Disordered" evidence="5">
    <location>
        <begin position="237"/>
        <end position="257"/>
    </location>
</feature>
<reference evidence="8" key="1">
    <citation type="journal article" date="2019" name="Sci. Rep.">
        <title>Draft genome of Tanacetum cinerariifolium, the natural source of mosquito coil.</title>
        <authorList>
            <person name="Yamashiro T."/>
            <person name="Shiraishi A."/>
            <person name="Satake H."/>
            <person name="Nakayama K."/>
        </authorList>
    </citation>
    <scope>NUCLEOTIDE SEQUENCE</scope>
</reference>
<feature type="region of interest" description="Disordered" evidence="5">
    <location>
        <begin position="1"/>
        <end position="21"/>
    </location>
</feature>
<dbReference type="CDD" id="cd09272">
    <property type="entry name" value="RNase_HI_RT_Ty1"/>
    <property type="match status" value="1"/>
</dbReference>
<feature type="domain" description="Integrase catalytic" evidence="7">
    <location>
        <begin position="1515"/>
        <end position="1684"/>
    </location>
</feature>
<dbReference type="EMBL" id="BKCJ010009963">
    <property type="protein sequence ID" value="GEU89431.1"/>
    <property type="molecule type" value="Genomic_DNA"/>
</dbReference>
<organism evidence="8">
    <name type="scientific">Tanacetum cinerariifolium</name>
    <name type="common">Dalmatian daisy</name>
    <name type="synonym">Chrysanthemum cinerariifolium</name>
    <dbReference type="NCBI Taxonomy" id="118510"/>
    <lineage>
        <taxon>Eukaryota</taxon>
        <taxon>Viridiplantae</taxon>
        <taxon>Streptophyta</taxon>
        <taxon>Embryophyta</taxon>
        <taxon>Tracheophyta</taxon>
        <taxon>Spermatophyta</taxon>
        <taxon>Magnoliopsida</taxon>
        <taxon>eudicotyledons</taxon>
        <taxon>Gunneridae</taxon>
        <taxon>Pentapetalae</taxon>
        <taxon>asterids</taxon>
        <taxon>campanulids</taxon>
        <taxon>Asterales</taxon>
        <taxon>Asteraceae</taxon>
        <taxon>Asteroideae</taxon>
        <taxon>Anthemideae</taxon>
        <taxon>Anthemidinae</taxon>
        <taxon>Tanacetum</taxon>
    </lineage>
</organism>
<feature type="compositionally biased region" description="Polar residues" evidence="5">
    <location>
        <begin position="1210"/>
        <end position="1220"/>
    </location>
</feature>
<sequence length="1694" mass="194024">MPNNSQVKFKKTEVEDHHRISHISNQTKSVTACNDSLKSRTLNVNVVCATCGKCVFNSNHDACVSKILNDVNARTKKHNVGTISIRQPKSQANKFVVTPPKKIVASESTFQKSKSYYRMLYEKTSKSWKWWIAQQCPSGYKWVPKTKVKWVPFVLAMINLLQFLVMEIWFNETSRSTGFITSKASITISSRLVNFVMQIWRLQSGNLLVLLEIFRETIYSLRHGVLKQDTPCIFQRKRIEHQTSTPRTPKQNDTTAPSQQELDLLFGPLYNEFFNAEPITPTTTVSAEENNTDNQAAIQVDNAHVDDNEFYNVFSTSVRKEAKSSSRYVDPLNIQCKQDDNLQQILKCVCSRSPLQVRELVDKPFGKKVIKLKWLWKNKKNKDQTEEVHVVQPDRFVDPDHPEKVYRLRKALYGLKQAPRAWGNEIRFRTSDPPIPKSVGTPMATKPKLNADLSGKLVDQTNYHSMIVSLMYSTSSRPDIVCLDTRKSTSGGIQFLGDKLVSWMSKKRDCTAMSSAKAEYVALSNIKVILLVFTMMMEILPEPTSNKLCGRGSNTLSWKPCQGGSSKLNLPDHRYKRRCCSLISVKPDSLPHAHALTKKTYYKHQDSRIKKAQELKTKTSVNSDIKDPSSKTKLRERLLEIFQEDAKRLNVVWLAEVDNLSILAATTTERSLFSRIRLRFIHLRTLIMLESHKSKYSIHSGSDKMYQDLKNLYLWPNMKADITTYVGKCLTCAKVKAKHHKSSGLLVQPEIPQWKWENIPMDFMTKLPKTKTHQDTIWVIVNRLTKSTHFLPMKEKDSIKKLTRQYLKEVVSRHGVPVSIISGQDRLFHASCLFLILSDFALAGNKMHKAFPLPAIKFLMPEQLPTSSEKKKNDVKARTTLLLSLPDEHQLRFKKEESSKAAGNFRAEGLETLEHTFTRQQVIVGQLQFMDVEVEQDDLNQKFLTSLAPEWLMHTIVWRNRSDLDTMSLDDLYNHLKVYETEVQKKTEPNTQNMAFISLVKHSRGNDEVNTVSVYTASSNVPTASANVTTSYMENNEEDHALFTNEEAPTEFALLANTSTKSKVFDNSLCSKDCKKNNDSLNSKITDLTDKLFDAKNMIYHYKLALAQVESRLVEYKEIKVKYIEKIRTLEYYHESKNECIETLKKKLETLKQEKEVVDGKLAGLLTTSNDLDNLIENQRSDKKCADDTVTDYSRPSPTVESSSEEDQNRNSSVSENVASPITPKPFVKFVKASDSQSKSKTDEKETPKKPPVEYAEQYRKPNKKANVRGIQRNWNNLKSHQLGPDFVMKKKACFNCGDFNHLSYECRKRKFSTASRKFPTGSTKNPTADMGIKGKAAVPRIKLMTKAIGTVASLGGCKITGKGTIKTGKLEFENVYFMKDLKYNLFSVSQIYDNKNSVMFTDSECIVLGRDFKLFDDDNIFLRTPRQHNIYSIDLNNIVPYRDLTCLVAKASADECMIWHGRLGHLNFKTMNTLVRHNLVRELPAKCFENDHNCTACLKGKQHKASCKSKLVNSVSKPLHTLHMDLFGPTYVSSISHKWYCLVITDDFFRFTWTFFLKTKDETSGILRKFITEVENLKDLKVKIIRCDNGREFRNKELNDFSSQKGIKREFSNVRTPQQNGVAERRIGVYIAPILHFYWQILLGIMTGDSRDKNEQFWSDKLVDERLLLPPKQTPPEVDKQSCTSLLLDLLAQ</sequence>
<evidence type="ECO:0000256" key="1">
    <source>
        <dbReference type="ARBA" id="ARBA00022723"/>
    </source>
</evidence>
<dbReference type="Gene3D" id="3.30.420.10">
    <property type="entry name" value="Ribonuclease H-like superfamily/Ribonuclease H"/>
    <property type="match status" value="2"/>
</dbReference>
<dbReference type="InterPro" id="IPR025724">
    <property type="entry name" value="GAG-pre-integrase_dom"/>
</dbReference>
<dbReference type="InterPro" id="IPR041588">
    <property type="entry name" value="Integrase_H2C2"/>
</dbReference>
<dbReference type="GO" id="GO:0016787">
    <property type="term" value="F:hydrolase activity"/>
    <property type="evidence" value="ECO:0007669"/>
    <property type="project" value="UniProtKB-KW"/>
</dbReference>
<dbReference type="GO" id="GO:0003676">
    <property type="term" value="F:nucleic acid binding"/>
    <property type="evidence" value="ECO:0007669"/>
    <property type="project" value="InterPro"/>
</dbReference>
<protein>
    <submittedName>
        <fullName evidence="8">Putative ribonuclease H-like domain-containing protein</fullName>
    </submittedName>
</protein>
<dbReference type="PROSITE" id="PS50994">
    <property type="entry name" value="INTEGRASE"/>
    <property type="match status" value="1"/>
</dbReference>
<dbReference type="InterPro" id="IPR001878">
    <property type="entry name" value="Znf_CCHC"/>
</dbReference>
<keyword evidence="3" id="KW-0863">Zinc-finger</keyword>
<dbReference type="Gene3D" id="1.10.340.70">
    <property type="match status" value="1"/>
</dbReference>
<dbReference type="InterPro" id="IPR013103">
    <property type="entry name" value="RVT_2"/>
</dbReference>
<dbReference type="SMART" id="SM00343">
    <property type="entry name" value="ZnF_C2HC"/>
    <property type="match status" value="1"/>
</dbReference>
<dbReference type="PROSITE" id="PS50158">
    <property type="entry name" value="ZF_CCHC"/>
    <property type="match status" value="1"/>
</dbReference>
<gene>
    <name evidence="8" type="ORF">Tci_061409</name>
</gene>
<evidence type="ECO:0000259" key="6">
    <source>
        <dbReference type="PROSITE" id="PS50158"/>
    </source>
</evidence>
<dbReference type="PANTHER" id="PTHR42648">
    <property type="entry name" value="TRANSPOSASE, PUTATIVE-RELATED"/>
    <property type="match status" value="1"/>
</dbReference>
<keyword evidence="3" id="KW-0862">Zinc</keyword>
<feature type="compositionally biased region" description="Basic and acidic residues" evidence="5">
    <location>
        <begin position="1238"/>
        <end position="1255"/>
    </location>
</feature>
<dbReference type="InterPro" id="IPR012337">
    <property type="entry name" value="RNaseH-like_sf"/>
</dbReference>
<dbReference type="InterPro" id="IPR039537">
    <property type="entry name" value="Retrotran_Ty1/copia-like"/>
</dbReference>
<accession>A0A6L2NSS9</accession>
<evidence type="ECO:0000256" key="2">
    <source>
        <dbReference type="ARBA" id="ARBA00022801"/>
    </source>
</evidence>
<comment type="caution">
    <text evidence="8">The sequence shown here is derived from an EMBL/GenBank/DDBJ whole genome shotgun (WGS) entry which is preliminary data.</text>
</comment>
<feature type="compositionally biased region" description="Polar residues" evidence="5">
    <location>
        <begin position="1191"/>
        <end position="1202"/>
    </location>
</feature>
<dbReference type="GO" id="GO:0008270">
    <property type="term" value="F:zinc ion binding"/>
    <property type="evidence" value="ECO:0007669"/>
    <property type="project" value="UniProtKB-KW"/>
</dbReference>
<feature type="compositionally biased region" description="Polar residues" evidence="5">
    <location>
        <begin position="242"/>
        <end position="257"/>
    </location>
</feature>
<feature type="coiled-coil region" evidence="4">
    <location>
        <begin position="1134"/>
        <end position="1161"/>
    </location>
</feature>
<dbReference type="SUPFAM" id="SSF53098">
    <property type="entry name" value="Ribonuclease H-like"/>
    <property type="match status" value="2"/>
</dbReference>
<evidence type="ECO:0000256" key="3">
    <source>
        <dbReference type="PROSITE-ProRule" id="PRU00047"/>
    </source>
</evidence>
<evidence type="ECO:0000313" key="8">
    <source>
        <dbReference type="EMBL" id="GEU89431.1"/>
    </source>
</evidence>
<dbReference type="Pfam" id="PF17921">
    <property type="entry name" value="Integrase_H2C2"/>
    <property type="match status" value="1"/>
</dbReference>
<dbReference type="InterPro" id="IPR001584">
    <property type="entry name" value="Integrase_cat-core"/>
</dbReference>
<proteinExistence type="predicted"/>
<dbReference type="Pfam" id="PF13976">
    <property type="entry name" value="gag_pre-integrs"/>
    <property type="match status" value="1"/>
</dbReference>
<keyword evidence="4" id="KW-0175">Coiled coil</keyword>
<dbReference type="Pfam" id="PF07727">
    <property type="entry name" value="RVT_2"/>
    <property type="match status" value="1"/>
</dbReference>
<evidence type="ECO:0000256" key="4">
    <source>
        <dbReference type="SAM" id="Coils"/>
    </source>
</evidence>
<dbReference type="PANTHER" id="PTHR42648:SF32">
    <property type="entry name" value="RIBONUCLEASE H-LIKE DOMAIN, GAG-PRE-INTEGRASE DOMAIN PROTEIN-RELATED"/>
    <property type="match status" value="1"/>
</dbReference>
<evidence type="ECO:0000259" key="7">
    <source>
        <dbReference type="PROSITE" id="PS50994"/>
    </source>
</evidence>